<protein>
    <submittedName>
        <fullName evidence="1">Suppressor SRP40-like</fullName>
    </submittedName>
</protein>
<accession>A0A3M7QLC5</accession>
<dbReference type="EMBL" id="REGN01005765">
    <property type="protein sequence ID" value="RNA12092.1"/>
    <property type="molecule type" value="Genomic_DNA"/>
</dbReference>
<dbReference type="AlphaFoldDB" id="A0A3M7QLC5"/>
<organism evidence="1 2">
    <name type="scientific">Brachionus plicatilis</name>
    <name type="common">Marine rotifer</name>
    <name type="synonym">Brachionus muelleri</name>
    <dbReference type="NCBI Taxonomy" id="10195"/>
    <lineage>
        <taxon>Eukaryota</taxon>
        <taxon>Metazoa</taxon>
        <taxon>Spiralia</taxon>
        <taxon>Gnathifera</taxon>
        <taxon>Rotifera</taxon>
        <taxon>Eurotatoria</taxon>
        <taxon>Monogononta</taxon>
        <taxon>Pseudotrocha</taxon>
        <taxon>Ploima</taxon>
        <taxon>Brachionidae</taxon>
        <taxon>Brachionus</taxon>
    </lineage>
</organism>
<evidence type="ECO:0000313" key="2">
    <source>
        <dbReference type="Proteomes" id="UP000276133"/>
    </source>
</evidence>
<name>A0A3M7QLC5_BRAPC</name>
<sequence>MDEVITISSDEDVIEQNVGENGLVVDKNKTKNSNRFDNSFDSQRNCSKPKREFIYEATERNIALEKEIDQLRILSDLSPDHIEYMVLRDINYFIDIFSGNCDHSWRHQEFKKFSKRSGNLLYENSAMTSYTQDQYMSAVKALQSIFCKKNNKYDEYIVKVLLPEALIKICMRIYQCSKYSAEEFLKKNNIQNSFADCPMGSIIFSDQKKKK</sequence>
<gene>
    <name evidence="1" type="ORF">BpHYR1_035670</name>
</gene>
<dbReference type="OrthoDB" id="6382611at2759"/>
<proteinExistence type="predicted"/>
<reference evidence="1 2" key="1">
    <citation type="journal article" date="2018" name="Sci. Rep.">
        <title>Genomic signatures of local adaptation to the degree of environmental predictability in rotifers.</title>
        <authorList>
            <person name="Franch-Gras L."/>
            <person name="Hahn C."/>
            <person name="Garcia-Roger E.M."/>
            <person name="Carmona M.J."/>
            <person name="Serra M."/>
            <person name="Gomez A."/>
        </authorList>
    </citation>
    <scope>NUCLEOTIDE SEQUENCE [LARGE SCALE GENOMIC DNA]</scope>
    <source>
        <strain evidence="1">HYR1</strain>
    </source>
</reference>
<comment type="caution">
    <text evidence="1">The sequence shown here is derived from an EMBL/GenBank/DDBJ whole genome shotgun (WGS) entry which is preliminary data.</text>
</comment>
<keyword evidence="2" id="KW-1185">Reference proteome</keyword>
<evidence type="ECO:0000313" key="1">
    <source>
        <dbReference type="EMBL" id="RNA12092.1"/>
    </source>
</evidence>
<dbReference type="Proteomes" id="UP000276133">
    <property type="component" value="Unassembled WGS sequence"/>
</dbReference>
<dbReference type="STRING" id="10195.A0A3M7QLC5"/>